<reference evidence="2" key="1">
    <citation type="journal article" date="2020" name="Stud. Mycol.">
        <title>101 Dothideomycetes genomes: a test case for predicting lifestyles and emergence of pathogens.</title>
        <authorList>
            <person name="Haridas S."/>
            <person name="Albert R."/>
            <person name="Binder M."/>
            <person name="Bloem J."/>
            <person name="Labutti K."/>
            <person name="Salamov A."/>
            <person name="Andreopoulos B."/>
            <person name="Baker S."/>
            <person name="Barry K."/>
            <person name="Bills G."/>
            <person name="Bluhm B."/>
            <person name="Cannon C."/>
            <person name="Castanera R."/>
            <person name="Culley D."/>
            <person name="Daum C."/>
            <person name="Ezra D."/>
            <person name="Gonzalez J."/>
            <person name="Henrissat B."/>
            <person name="Kuo A."/>
            <person name="Liang C."/>
            <person name="Lipzen A."/>
            <person name="Lutzoni F."/>
            <person name="Magnuson J."/>
            <person name="Mondo S."/>
            <person name="Nolan M."/>
            <person name="Ohm R."/>
            <person name="Pangilinan J."/>
            <person name="Park H.-J."/>
            <person name="Ramirez L."/>
            <person name="Alfaro M."/>
            <person name="Sun H."/>
            <person name="Tritt A."/>
            <person name="Yoshinaga Y."/>
            <person name="Zwiers L.-H."/>
            <person name="Turgeon B."/>
            <person name="Goodwin S."/>
            <person name="Spatafora J."/>
            <person name="Crous P."/>
            <person name="Grigoriev I."/>
        </authorList>
    </citation>
    <scope>NUCLEOTIDE SEQUENCE</scope>
    <source>
        <strain evidence="2">CBS 130266</strain>
    </source>
</reference>
<dbReference type="PANTHER" id="PTHR43433">
    <property type="entry name" value="HYDROLASE, ALPHA/BETA FOLD FAMILY PROTEIN"/>
    <property type="match status" value="1"/>
</dbReference>
<gene>
    <name evidence="2" type="ORF">EJ08DRAFT_102347</name>
</gene>
<dbReference type="Proteomes" id="UP000800235">
    <property type="component" value="Unassembled WGS sequence"/>
</dbReference>
<dbReference type="PANTHER" id="PTHR43433:SF5">
    <property type="entry name" value="AB HYDROLASE-1 DOMAIN-CONTAINING PROTEIN"/>
    <property type="match status" value="1"/>
</dbReference>
<dbReference type="InterPro" id="IPR050471">
    <property type="entry name" value="AB_hydrolase"/>
</dbReference>
<evidence type="ECO:0000313" key="3">
    <source>
        <dbReference type="Proteomes" id="UP000800235"/>
    </source>
</evidence>
<accession>A0A9P4NWE9</accession>
<comment type="caution">
    <text evidence="2">The sequence shown here is derived from an EMBL/GenBank/DDBJ whole genome shotgun (WGS) entry which is preliminary data.</text>
</comment>
<dbReference type="SUPFAM" id="SSF53474">
    <property type="entry name" value="alpha/beta-Hydrolases"/>
    <property type="match status" value="1"/>
</dbReference>
<dbReference type="InterPro" id="IPR029058">
    <property type="entry name" value="AB_hydrolase_fold"/>
</dbReference>
<dbReference type="AlphaFoldDB" id="A0A9P4NWE9"/>
<dbReference type="Gene3D" id="3.40.50.1820">
    <property type="entry name" value="alpha/beta hydrolase"/>
    <property type="match status" value="1"/>
</dbReference>
<sequence>MSTQQTAPTLYKDVLGVKTAYRLFGASTGVPLLFCQHFRGTMDHWDPLLINTLAKARPILLWDNHGVGKSSGDVPLTFAGWAAVAIALVKALGIKQVDVFGFSMGGMMAQMVGLNGPEVTRRLIIGGSTPSYYEGVASGPDWTLPMLLNASTPEENEEAFIKTFYSQSETKIAHGKDWWKRMNERTEGRSPYLNMEQSLRQIAAVEAWFTPGTNPDNSYDRLGELKMPVMVVNGDDDIIVPTENSIVMYRKIKEGNRNCHLHIYPDVGHGFLNEYAEMFAAHAALFLDMDVVV</sequence>
<evidence type="ECO:0000259" key="1">
    <source>
        <dbReference type="Pfam" id="PF00561"/>
    </source>
</evidence>
<dbReference type="EMBL" id="MU007023">
    <property type="protein sequence ID" value="KAF2432942.1"/>
    <property type="molecule type" value="Genomic_DNA"/>
</dbReference>
<feature type="domain" description="AB hydrolase-1" evidence="1">
    <location>
        <begin position="31"/>
        <end position="270"/>
    </location>
</feature>
<evidence type="ECO:0000313" key="2">
    <source>
        <dbReference type="EMBL" id="KAF2432942.1"/>
    </source>
</evidence>
<keyword evidence="3" id="KW-1185">Reference proteome</keyword>
<dbReference type="InterPro" id="IPR000073">
    <property type="entry name" value="AB_hydrolase_1"/>
</dbReference>
<proteinExistence type="predicted"/>
<protein>
    <submittedName>
        <fullName evidence="2">Alpha/beta-hydrolase</fullName>
    </submittedName>
</protein>
<organism evidence="2 3">
    <name type="scientific">Tothia fuscella</name>
    <dbReference type="NCBI Taxonomy" id="1048955"/>
    <lineage>
        <taxon>Eukaryota</taxon>
        <taxon>Fungi</taxon>
        <taxon>Dikarya</taxon>
        <taxon>Ascomycota</taxon>
        <taxon>Pezizomycotina</taxon>
        <taxon>Dothideomycetes</taxon>
        <taxon>Pleosporomycetidae</taxon>
        <taxon>Venturiales</taxon>
        <taxon>Cylindrosympodiaceae</taxon>
        <taxon>Tothia</taxon>
    </lineage>
</organism>
<name>A0A9P4NWE9_9PEZI</name>
<dbReference type="Pfam" id="PF00561">
    <property type="entry name" value="Abhydrolase_1"/>
    <property type="match status" value="1"/>
</dbReference>
<dbReference type="OrthoDB" id="8119704at2759"/>